<dbReference type="Gene3D" id="1.20.1740.10">
    <property type="entry name" value="Amino acid/polyamine transporter I"/>
    <property type="match status" value="1"/>
</dbReference>
<feature type="transmembrane region" description="Helical" evidence="5">
    <location>
        <begin position="367"/>
        <end position="384"/>
    </location>
</feature>
<feature type="domain" description="Amino acid permease/ SLC12A" evidence="6">
    <location>
        <begin position="40"/>
        <end position="459"/>
    </location>
</feature>
<feature type="transmembrane region" description="Helical" evidence="5">
    <location>
        <begin position="455"/>
        <end position="470"/>
    </location>
</feature>
<dbReference type="NCBIfam" id="TIGR00908">
    <property type="entry name" value="2A0305"/>
    <property type="match status" value="1"/>
</dbReference>
<dbReference type="PANTHER" id="PTHR42770:SF7">
    <property type="entry name" value="MEMBRANE PROTEIN"/>
    <property type="match status" value="1"/>
</dbReference>
<dbReference type="GO" id="GO:0016020">
    <property type="term" value="C:membrane"/>
    <property type="evidence" value="ECO:0007669"/>
    <property type="project" value="UniProtKB-SubCell"/>
</dbReference>
<dbReference type="Proteomes" id="UP000198870">
    <property type="component" value="Unassembled WGS sequence"/>
</dbReference>
<feature type="transmembrane region" description="Helical" evidence="5">
    <location>
        <begin position="320"/>
        <end position="340"/>
    </location>
</feature>
<dbReference type="RefSeq" id="WP_092210412.1">
    <property type="nucleotide sequence ID" value="NZ_FMUX01000005.1"/>
</dbReference>
<dbReference type="AlphaFoldDB" id="A0A1G5EA51"/>
<dbReference type="EMBL" id="FMUX01000005">
    <property type="protein sequence ID" value="SCY23797.1"/>
    <property type="molecule type" value="Genomic_DNA"/>
</dbReference>
<sequence>MSGNSAVKVQDDYYAQRELKKGAAGWVLLSFLGVAYVISGDFAGWNFGIEKAGWGGLLIATVLMAVMYTSMVLAEAELATIMPSAGGGSEFAKRAFGPLGGYITGTAILLEYAIAPAAIACFIAGYCGSLFGAGGSLIGMVPEAMQGGVSILLGGTWMTKALFYGIFVGVHLYGVGEALTLIMVVTVIAVAALVAFIVSMIPHFNMANLFDMKPAADVAGATAFLPNGWLGVWAALPFGMWFFLGVEGVPLAAEECQDPTKDMPKAIIVSMTTLLIFAALILFFGPGGSSAFLIRDAADPLIGAIQSPNAYGGPTFVSRLINVVGLAGLVASFFSLIYGASRQFFAMSRAGMLPTFLSLTGTRKTPYVSLIVIGSIGFALSLVVDGDSLLVVAVFGASISYIMMTASHYVLRVKEPDLHRPYRTPGGKITSGVSTVLGCFAFVACYLANAKMTMIAALVFVLLIVYYLVYSRHHLIDYDPSEDDLN</sequence>
<feature type="transmembrane region" description="Helical" evidence="5">
    <location>
        <begin position="266"/>
        <end position="285"/>
    </location>
</feature>
<reference evidence="7 8" key="1">
    <citation type="submission" date="2016-10" db="EMBL/GenBank/DDBJ databases">
        <authorList>
            <person name="de Groot N.N."/>
        </authorList>
    </citation>
    <scope>NUCLEOTIDE SEQUENCE [LARGE SCALE GENOMIC DNA]</scope>
    <source>
        <strain evidence="7 8">AA1</strain>
    </source>
</reference>
<dbReference type="InterPro" id="IPR004841">
    <property type="entry name" value="AA-permease/SLC12A_dom"/>
</dbReference>
<feature type="transmembrane region" description="Helical" evidence="5">
    <location>
        <begin position="432"/>
        <end position="449"/>
    </location>
</feature>
<feature type="transmembrane region" description="Helical" evidence="5">
    <location>
        <begin position="390"/>
        <end position="411"/>
    </location>
</feature>
<evidence type="ECO:0000256" key="2">
    <source>
        <dbReference type="ARBA" id="ARBA00022692"/>
    </source>
</evidence>
<keyword evidence="8" id="KW-1185">Reference proteome</keyword>
<dbReference type="OrthoDB" id="127638at2"/>
<proteinExistence type="predicted"/>
<dbReference type="InterPro" id="IPR050367">
    <property type="entry name" value="APC_superfamily"/>
</dbReference>
<keyword evidence="3 5" id="KW-1133">Transmembrane helix</keyword>
<evidence type="ECO:0000256" key="5">
    <source>
        <dbReference type="SAM" id="Phobius"/>
    </source>
</evidence>
<evidence type="ECO:0000256" key="4">
    <source>
        <dbReference type="ARBA" id="ARBA00023136"/>
    </source>
</evidence>
<feature type="transmembrane region" description="Helical" evidence="5">
    <location>
        <begin position="151"/>
        <end position="174"/>
    </location>
</feature>
<feature type="transmembrane region" description="Helical" evidence="5">
    <location>
        <begin position="53"/>
        <end position="74"/>
    </location>
</feature>
<dbReference type="Pfam" id="PF00324">
    <property type="entry name" value="AA_permease"/>
    <property type="match status" value="1"/>
</dbReference>
<feature type="transmembrane region" description="Helical" evidence="5">
    <location>
        <begin position="26"/>
        <end position="47"/>
    </location>
</feature>
<accession>A0A1G5EA51</accession>
<feature type="transmembrane region" description="Helical" evidence="5">
    <location>
        <begin position="224"/>
        <end position="246"/>
    </location>
</feature>
<comment type="subcellular location">
    <subcellularLocation>
        <location evidence="1">Membrane</location>
        <topology evidence="1">Multi-pass membrane protein</topology>
    </subcellularLocation>
</comment>
<evidence type="ECO:0000313" key="7">
    <source>
        <dbReference type="EMBL" id="SCY23797.1"/>
    </source>
</evidence>
<keyword evidence="2 5" id="KW-0812">Transmembrane</keyword>
<protein>
    <submittedName>
        <fullName evidence="7">Ethanolamine:proton symporter, EAT family</fullName>
    </submittedName>
</protein>
<feature type="transmembrane region" description="Helical" evidence="5">
    <location>
        <begin position="109"/>
        <end position="131"/>
    </location>
</feature>
<dbReference type="STRING" id="419481.SAMN05216233_105257"/>
<evidence type="ECO:0000256" key="3">
    <source>
        <dbReference type="ARBA" id="ARBA00022989"/>
    </source>
</evidence>
<keyword evidence="4 5" id="KW-0472">Membrane</keyword>
<gene>
    <name evidence="7" type="ORF">SAMN05216233_105257</name>
</gene>
<dbReference type="PIRSF" id="PIRSF006060">
    <property type="entry name" value="AA_transporter"/>
    <property type="match status" value="1"/>
</dbReference>
<name>A0A1G5EA51_9BACT</name>
<evidence type="ECO:0000313" key="8">
    <source>
        <dbReference type="Proteomes" id="UP000198870"/>
    </source>
</evidence>
<evidence type="ECO:0000256" key="1">
    <source>
        <dbReference type="ARBA" id="ARBA00004141"/>
    </source>
</evidence>
<organism evidence="7 8">
    <name type="scientific">Desulfoluna spongiiphila</name>
    <dbReference type="NCBI Taxonomy" id="419481"/>
    <lineage>
        <taxon>Bacteria</taxon>
        <taxon>Pseudomonadati</taxon>
        <taxon>Thermodesulfobacteriota</taxon>
        <taxon>Desulfobacteria</taxon>
        <taxon>Desulfobacterales</taxon>
        <taxon>Desulfolunaceae</taxon>
        <taxon>Desulfoluna</taxon>
    </lineage>
</organism>
<evidence type="ECO:0000259" key="6">
    <source>
        <dbReference type="Pfam" id="PF00324"/>
    </source>
</evidence>
<dbReference type="PANTHER" id="PTHR42770">
    <property type="entry name" value="AMINO ACID TRANSPORTER-RELATED"/>
    <property type="match status" value="1"/>
</dbReference>
<feature type="transmembrane region" description="Helical" evidence="5">
    <location>
        <begin position="181"/>
        <end position="204"/>
    </location>
</feature>
<dbReference type="GO" id="GO:0055085">
    <property type="term" value="P:transmembrane transport"/>
    <property type="evidence" value="ECO:0007669"/>
    <property type="project" value="InterPro"/>
</dbReference>
<dbReference type="InterPro" id="IPR004757">
    <property type="entry name" value="EtNH_permease"/>
</dbReference>